<evidence type="ECO:0000256" key="4">
    <source>
        <dbReference type="ARBA" id="ARBA00022980"/>
    </source>
</evidence>
<keyword evidence="4 6" id="KW-0689">Ribosomal protein</keyword>
<dbReference type="InterPro" id="IPR010979">
    <property type="entry name" value="Ribosomal_uS13-like_H2TH"/>
</dbReference>
<dbReference type="Gene3D" id="1.10.8.50">
    <property type="match status" value="2"/>
</dbReference>
<name>A0AAN8VQN4_9MAGN</name>
<keyword evidence="7" id="KW-1185">Reference proteome</keyword>
<evidence type="ECO:0000256" key="5">
    <source>
        <dbReference type="ARBA" id="ARBA00023274"/>
    </source>
</evidence>
<dbReference type="InterPro" id="IPR027437">
    <property type="entry name" value="Rbsml_uS13_C"/>
</dbReference>
<evidence type="ECO:0000256" key="2">
    <source>
        <dbReference type="ARBA" id="ARBA00008080"/>
    </source>
</evidence>
<evidence type="ECO:0000256" key="3">
    <source>
        <dbReference type="ARBA" id="ARBA00022490"/>
    </source>
</evidence>
<dbReference type="Pfam" id="PF00416">
    <property type="entry name" value="Ribosomal_S13"/>
    <property type="match status" value="2"/>
</dbReference>
<dbReference type="GO" id="GO:0003735">
    <property type="term" value="F:structural constituent of ribosome"/>
    <property type="evidence" value="ECO:0007669"/>
    <property type="project" value="InterPro"/>
</dbReference>
<protein>
    <submittedName>
        <fullName evidence="6">Ribosomal protein S13</fullName>
    </submittedName>
</protein>
<dbReference type="PANTHER" id="PTHR10871:SF3">
    <property type="entry name" value="SMALL RIBOSOMAL SUBUNIT PROTEIN US13"/>
    <property type="match status" value="1"/>
</dbReference>
<evidence type="ECO:0000256" key="1">
    <source>
        <dbReference type="ARBA" id="ARBA00004496"/>
    </source>
</evidence>
<proteinExistence type="inferred from homology"/>
<dbReference type="PROSITE" id="PS00646">
    <property type="entry name" value="RIBOSOMAL_S13_1"/>
    <property type="match status" value="1"/>
</dbReference>
<dbReference type="HAMAP" id="MF_01315">
    <property type="entry name" value="Ribosomal_uS13"/>
    <property type="match status" value="1"/>
</dbReference>
<dbReference type="GO" id="GO:0006412">
    <property type="term" value="P:translation"/>
    <property type="evidence" value="ECO:0007669"/>
    <property type="project" value="InterPro"/>
</dbReference>
<sequence length="197" mass="22683">MVSGFYDTEIIFFEDSLVANEDLQHILRVLNTNVDGKQKIMFALTSIKGIGRRFANIVCKKADVDMNKNNTPLTTLSRMPAGKVDIMNLKESQFNEINTRAGELSAAELENLMVIVANPRQYKIPDWFLNRKKDYKDGKYSQVVSNALDMKLRDDLERLKKIRNHRGLRHYWGLRVRGQHTKTTGRRGKTVGVSKKR</sequence>
<dbReference type="FunFam" id="4.10.910.10:FF:000002">
    <property type="entry name" value="40S ribosomal protein S18"/>
    <property type="match status" value="1"/>
</dbReference>
<organism evidence="6 7">
    <name type="scientific">Dillenia turbinata</name>
    <dbReference type="NCBI Taxonomy" id="194707"/>
    <lineage>
        <taxon>Eukaryota</taxon>
        <taxon>Viridiplantae</taxon>
        <taxon>Streptophyta</taxon>
        <taxon>Embryophyta</taxon>
        <taxon>Tracheophyta</taxon>
        <taxon>Spermatophyta</taxon>
        <taxon>Magnoliopsida</taxon>
        <taxon>eudicotyledons</taxon>
        <taxon>Gunneridae</taxon>
        <taxon>Pentapetalae</taxon>
        <taxon>Dilleniales</taxon>
        <taxon>Dilleniaceae</taxon>
        <taxon>Dillenia</taxon>
    </lineage>
</organism>
<reference evidence="6 7" key="1">
    <citation type="submission" date="2023-12" db="EMBL/GenBank/DDBJ databases">
        <title>A high-quality genome assembly for Dillenia turbinata (Dilleniales).</title>
        <authorList>
            <person name="Chanderbali A."/>
        </authorList>
    </citation>
    <scope>NUCLEOTIDE SEQUENCE [LARGE SCALE GENOMIC DNA]</scope>
    <source>
        <strain evidence="6">LSX21</strain>
        <tissue evidence="6">Leaf</tissue>
    </source>
</reference>
<gene>
    <name evidence="6" type="ORF">RJ641_031752</name>
</gene>
<keyword evidence="5" id="KW-0687">Ribonucleoprotein</keyword>
<comment type="subcellular location">
    <subcellularLocation>
        <location evidence="1">Cytoplasm</location>
    </subcellularLocation>
</comment>
<dbReference type="InterPro" id="IPR001892">
    <property type="entry name" value="Ribosomal_uS13"/>
</dbReference>
<dbReference type="Gene3D" id="4.10.910.10">
    <property type="entry name" value="30s ribosomal protein s13, domain 2"/>
    <property type="match status" value="1"/>
</dbReference>
<dbReference type="SUPFAM" id="SSF46946">
    <property type="entry name" value="S13-like H2TH domain"/>
    <property type="match status" value="2"/>
</dbReference>
<dbReference type="GO" id="GO:0003723">
    <property type="term" value="F:RNA binding"/>
    <property type="evidence" value="ECO:0007669"/>
    <property type="project" value="InterPro"/>
</dbReference>
<dbReference type="GO" id="GO:0015935">
    <property type="term" value="C:small ribosomal subunit"/>
    <property type="evidence" value="ECO:0007669"/>
    <property type="project" value="TreeGrafter"/>
</dbReference>
<comment type="similarity">
    <text evidence="2">Belongs to the universal ribosomal protein uS13 family.</text>
</comment>
<dbReference type="Proteomes" id="UP001370490">
    <property type="component" value="Unassembled WGS sequence"/>
</dbReference>
<dbReference type="PANTHER" id="PTHR10871">
    <property type="entry name" value="30S RIBOSOMAL PROTEIN S13/40S RIBOSOMAL PROTEIN S18"/>
    <property type="match status" value="1"/>
</dbReference>
<comment type="caution">
    <text evidence="6">The sequence shown here is derived from an EMBL/GenBank/DDBJ whole genome shotgun (WGS) entry which is preliminary data.</text>
</comment>
<dbReference type="InterPro" id="IPR018269">
    <property type="entry name" value="Ribosomal_uS13_CS"/>
</dbReference>
<dbReference type="PROSITE" id="PS50159">
    <property type="entry name" value="RIBOSOMAL_S13_2"/>
    <property type="match status" value="1"/>
</dbReference>
<dbReference type="FunFam" id="1.10.8.50:FF:000002">
    <property type="entry name" value="40S ribosomal protein S18"/>
    <property type="match status" value="1"/>
</dbReference>
<dbReference type="AlphaFoldDB" id="A0AAN8VQN4"/>
<evidence type="ECO:0000313" key="6">
    <source>
        <dbReference type="EMBL" id="KAK6938244.1"/>
    </source>
</evidence>
<keyword evidence="3" id="KW-0963">Cytoplasm</keyword>
<dbReference type="GO" id="GO:0005829">
    <property type="term" value="C:cytosol"/>
    <property type="evidence" value="ECO:0007669"/>
    <property type="project" value="TreeGrafter"/>
</dbReference>
<accession>A0AAN8VQN4</accession>
<dbReference type="EMBL" id="JBAMMX010000006">
    <property type="protein sequence ID" value="KAK6938244.1"/>
    <property type="molecule type" value="Genomic_DNA"/>
</dbReference>
<evidence type="ECO:0000313" key="7">
    <source>
        <dbReference type="Proteomes" id="UP001370490"/>
    </source>
</evidence>